<dbReference type="Proteomes" id="UP001148737">
    <property type="component" value="Unassembled WGS sequence"/>
</dbReference>
<accession>A0ACC1QKP3</accession>
<evidence type="ECO:0000313" key="2">
    <source>
        <dbReference type="Proteomes" id="UP001148737"/>
    </source>
</evidence>
<sequence length="402" mass="46197">MTREPPSRHQQIAVFFFSLHAHAGAFDPAIGIASSGYDCPHTAAMIPAILSIEDCADYSKTVQPFLPQLYALPQRLMDNGANLAGLKDIYVQTNPLVTGFSVSVLLGAIFLAVSEFNRNYSQVDRMWSILPNLYVVHFSVWARMAGLPYHRLDLVAIATTIWSVRLTYNYWRKGGYNVGSEDYRWCIIMKQVPKPVFFLFNVTFISFIQSILLFAFSAAPAYNILLSTRFEPEITTADWMYFYIELGLILSEWISDGQQWDYHQAKHSYLKTAKVPKGWFQEELDRGFLTSGMWAYSRHPNFFAEQAIWFVLYQWSCFATNTLYSWAGAGSFALFALFQGSTWLTELISSGKYPEYQHYRKQVGMFIPTSFKGYKAPTPKEPKIIRTSELAKRQEEKEKQKK</sequence>
<dbReference type="EMBL" id="JANAKD010001569">
    <property type="protein sequence ID" value="KAJ3478178.1"/>
    <property type="molecule type" value="Genomic_DNA"/>
</dbReference>
<organism evidence="1 2">
    <name type="scientific">Lecanicillium saksenae</name>
    <dbReference type="NCBI Taxonomy" id="468837"/>
    <lineage>
        <taxon>Eukaryota</taxon>
        <taxon>Fungi</taxon>
        <taxon>Dikarya</taxon>
        <taxon>Ascomycota</taxon>
        <taxon>Pezizomycotina</taxon>
        <taxon>Sordariomycetes</taxon>
        <taxon>Hypocreomycetidae</taxon>
        <taxon>Hypocreales</taxon>
        <taxon>Cordycipitaceae</taxon>
        <taxon>Lecanicillium</taxon>
    </lineage>
</organism>
<keyword evidence="2" id="KW-1185">Reference proteome</keyword>
<reference evidence="1" key="1">
    <citation type="submission" date="2022-07" db="EMBL/GenBank/DDBJ databases">
        <title>Genome Sequence of Lecanicillium saksenae.</title>
        <authorList>
            <person name="Buettner E."/>
        </authorList>
    </citation>
    <scope>NUCLEOTIDE SEQUENCE</scope>
    <source>
        <strain evidence="1">VT-O1</strain>
    </source>
</reference>
<comment type="caution">
    <text evidence="1">The sequence shown here is derived from an EMBL/GenBank/DDBJ whole genome shotgun (WGS) entry which is preliminary data.</text>
</comment>
<proteinExistence type="predicted"/>
<protein>
    <submittedName>
        <fullName evidence="1">Uncharacterized protein</fullName>
    </submittedName>
</protein>
<gene>
    <name evidence="1" type="ORF">NLG97_g8646</name>
</gene>
<name>A0ACC1QKP3_9HYPO</name>
<evidence type="ECO:0000313" key="1">
    <source>
        <dbReference type="EMBL" id="KAJ3478178.1"/>
    </source>
</evidence>